<protein>
    <submittedName>
        <fullName evidence="4">Site-specific integrase</fullName>
    </submittedName>
</protein>
<dbReference type="InterPro" id="IPR010998">
    <property type="entry name" value="Integrase_recombinase_N"/>
</dbReference>
<dbReference type="PROSITE" id="PS51898">
    <property type="entry name" value="TYR_RECOMBINASE"/>
    <property type="match status" value="1"/>
</dbReference>
<dbReference type="SUPFAM" id="SSF56349">
    <property type="entry name" value="DNA breaking-rejoining enzymes"/>
    <property type="match status" value="1"/>
</dbReference>
<dbReference type="Gene3D" id="1.10.443.10">
    <property type="entry name" value="Intergrase catalytic core"/>
    <property type="match status" value="1"/>
</dbReference>
<name>A0ABZ0FDQ5_9GAMM</name>
<dbReference type="InterPro" id="IPR011010">
    <property type="entry name" value="DNA_brk_join_enz"/>
</dbReference>
<sequence length="457" mass="52391">MAGLSEFLSLQSREELEQMIERMVSERTTKGDQSTPDGRVTLGNGISLYKQKQSSKWYCRVHQPNNGISDYRQSTKTADLNEAKVMAYKISFTLDNKLSNGIQIKKNVIFKTIANEIIELYKDRKKANDGYYVSVIRNHLIPYFGGMAIQDVNERSIRLFWRQYVKGLVAAREAKDLLDFQAGKEPPPLKDIDDIKTSLAPSKTFKNTVHILLKRILSEAKEQGLISFLPDMKNKVDAKKTAKIEYWETDEIELIFNKLSNWCNADTDDKNKKILFLYCKFLYLTGVRTGEEATGITWNDIIRRDENGYVDYYCRINKGKLKETKKVGREVLIAKGNAKTDSRVIKEVLIPIAKLLGFKNFTDARESGGDGNIFPLNRPPEIWKKFANENSVKGTLYGFRHTYITNEIINEVPLAHIAMHVGNSVKMIEEHYSHATTRALRNAEIKRNKTKNNKNTL</sequence>
<dbReference type="EMBL" id="CP136584">
    <property type="protein sequence ID" value="WOE67657.1"/>
    <property type="molecule type" value="Genomic_DNA"/>
</dbReference>
<evidence type="ECO:0000313" key="4">
    <source>
        <dbReference type="EMBL" id="WOE67657.1"/>
    </source>
</evidence>
<keyword evidence="2" id="KW-0233">DNA recombination</keyword>
<dbReference type="Gene3D" id="1.10.150.130">
    <property type="match status" value="1"/>
</dbReference>
<evidence type="ECO:0000256" key="1">
    <source>
        <dbReference type="ARBA" id="ARBA00023125"/>
    </source>
</evidence>
<keyword evidence="5" id="KW-1185">Reference proteome</keyword>
<evidence type="ECO:0000259" key="3">
    <source>
        <dbReference type="PROSITE" id="PS51898"/>
    </source>
</evidence>
<dbReference type="RefSeq" id="WP_139410709.1">
    <property type="nucleotide sequence ID" value="NZ_CP136584.1"/>
</dbReference>
<accession>A0ABZ0FDQ5</accession>
<dbReference type="CDD" id="cd00397">
    <property type="entry name" value="DNA_BRE_C"/>
    <property type="match status" value="1"/>
</dbReference>
<reference evidence="4 5" key="1">
    <citation type="submission" date="2023-10" db="EMBL/GenBank/DDBJ databases">
        <title>Genome analysis of psychrotrophic aerobic bacterium Aeromonas allosaccharophila BIM B-1809 isolated from infected fish.</title>
        <authorList>
            <person name="Leanovich S.I."/>
            <person name="Sidarenka A.V."/>
            <person name="Akhremchuk A.E."/>
            <person name="Sikolenko M.A."/>
            <person name="Valentovich L.N."/>
        </authorList>
    </citation>
    <scope>NUCLEOTIDE SEQUENCE [LARGE SCALE GENOMIC DNA]</scope>
    <source>
        <strain evidence="4 5">BIM B-1809</strain>
    </source>
</reference>
<gene>
    <name evidence="4" type="ORF">RY972_06210</name>
</gene>
<proteinExistence type="predicted"/>
<keyword evidence="1" id="KW-0238">DNA-binding</keyword>
<dbReference type="InterPro" id="IPR013762">
    <property type="entry name" value="Integrase-like_cat_sf"/>
</dbReference>
<feature type="domain" description="Tyr recombinase" evidence="3">
    <location>
        <begin position="242"/>
        <end position="445"/>
    </location>
</feature>
<evidence type="ECO:0000256" key="2">
    <source>
        <dbReference type="ARBA" id="ARBA00023172"/>
    </source>
</evidence>
<dbReference type="InterPro" id="IPR002104">
    <property type="entry name" value="Integrase_catalytic"/>
</dbReference>
<organism evidence="4 5">
    <name type="scientific">Aeromonas allosaccharophila</name>
    <dbReference type="NCBI Taxonomy" id="656"/>
    <lineage>
        <taxon>Bacteria</taxon>
        <taxon>Pseudomonadati</taxon>
        <taxon>Pseudomonadota</taxon>
        <taxon>Gammaproteobacteria</taxon>
        <taxon>Aeromonadales</taxon>
        <taxon>Aeromonadaceae</taxon>
        <taxon>Aeromonas</taxon>
    </lineage>
</organism>
<dbReference type="Proteomes" id="UP001302667">
    <property type="component" value="Chromosome"/>
</dbReference>
<evidence type="ECO:0000313" key="5">
    <source>
        <dbReference type="Proteomes" id="UP001302667"/>
    </source>
</evidence>